<dbReference type="PANTHER" id="PTHR46310:SF7">
    <property type="entry name" value="AMIDASE 1"/>
    <property type="match status" value="1"/>
</dbReference>
<dbReference type="EMBL" id="HG792015">
    <property type="protein sequence ID" value="CDM28682.1"/>
    <property type="molecule type" value="Genomic_DNA"/>
</dbReference>
<evidence type="ECO:0000313" key="3">
    <source>
        <dbReference type="Proteomes" id="UP000030686"/>
    </source>
</evidence>
<accession>W6QGB5</accession>
<feature type="domain" description="Amidase" evidence="1">
    <location>
        <begin position="174"/>
        <end position="346"/>
    </location>
</feature>
<organism evidence="2 3">
    <name type="scientific">Penicillium roqueforti (strain FM164)</name>
    <dbReference type="NCBI Taxonomy" id="1365484"/>
    <lineage>
        <taxon>Eukaryota</taxon>
        <taxon>Fungi</taxon>
        <taxon>Dikarya</taxon>
        <taxon>Ascomycota</taxon>
        <taxon>Pezizomycotina</taxon>
        <taxon>Eurotiomycetes</taxon>
        <taxon>Eurotiomycetidae</taxon>
        <taxon>Eurotiales</taxon>
        <taxon>Aspergillaceae</taxon>
        <taxon>Penicillium</taxon>
    </lineage>
</organism>
<dbReference type="OMA" id="ASYGLWG"/>
<name>W6QGB5_PENRF</name>
<dbReference type="Proteomes" id="UP000030686">
    <property type="component" value="Unassembled WGS sequence"/>
</dbReference>
<protein>
    <submittedName>
        <fullName evidence="2">Amidase</fullName>
    </submittedName>
</protein>
<reference evidence="2" key="1">
    <citation type="journal article" date="2014" name="Nat. Commun.">
        <title>Multiple recent horizontal transfers of a large genomic region in cheese making fungi.</title>
        <authorList>
            <person name="Cheeseman K."/>
            <person name="Ropars J."/>
            <person name="Renault P."/>
            <person name="Dupont J."/>
            <person name="Gouzy J."/>
            <person name="Branca A."/>
            <person name="Abraham A.L."/>
            <person name="Ceppi M."/>
            <person name="Conseiller E."/>
            <person name="Debuchy R."/>
            <person name="Malagnac F."/>
            <person name="Goarin A."/>
            <person name="Silar P."/>
            <person name="Lacoste S."/>
            <person name="Sallet E."/>
            <person name="Bensimon A."/>
            <person name="Giraud T."/>
            <person name="Brygoo Y."/>
        </authorList>
    </citation>
    <scope>NUCLEOTIDE SEQUENCE [LARGE SCALE GENOMIC DNA]</scope>
    <source>
        <strain evidence="2">FM164</strain>
    </source>
</reference>
<keyword evidence="3" id="KW-1185">Reference proteome</keyword>
<dbReference type="PANTHER" id="PTHR46310">
    <property type="entry name" value="AMIDASE 1"/>
    <property type="match status" value="1"/>
</dbReference>
<sequence>MGFDQIITQIIASTKYLVHPQALGTILENIHVQETKTVVLLEAKIVQENTERLMQQLNLFEQVDDVYNREFSRSIVLTGTPEELNQGKSTLVSQKFSTVYTSSALDLPAGPYFLHGSNIHQAWRLYPDCLDAFIFGVLPENVLQPERFNPFSSISDDGIWKEVAVPSRLYSRVSPERPLAGIRVCLKDIFHLNGTKTTMMSRAYTELYPPQEKTASYVQKLIDQGAIIVGKTKMTQFASSDEPTDQWVDFHCPINPRGDEYQSPSGSSSGSAAALAGYSWLDSSVGGDSAGSIRAPATCNGLFSIRPSTESTSMDGIVLNSPHFDVVGLFGRSLSDLHYIASHTLDLNDNSTAFPSKIIYPLDFFPHSNPQHQAMVDEFVEILENFLGTKRVEISIAERWEKCPPLEANGKPLKQYLSKSAFWSMCYDYYHGFDDFRSKYESKYEKLPFEGPVLRYRWGVGKEVTLDEYNAYREELKVFQRWFDENIFSQDPNTLSDAIMIMPYGSANPKYRDIANESPSSAGTIGEKFISPVLGIPQLVLPFGQMPYQSRISGRLEHRPIGSTILGAKGSDLMLIKLAEAAFRAASWPTSVDVGRYMFPLADNVRNVALVEEPSKKQGLLQLQSLSSKF</sequence>
<evidence type="ECO:0000259" key="1">
    <source>
        <dbReference type="Pfam" id="PF01425"/>
    </source>
</evidence>
<dbReference type="Pfam" id="PF01425">
    <property type="entry name" value="Amidase"/>
    <property type="match status" value="1"/>
</dbReference>
<gene>
    <name evidence="2" type="ORF">PROQFM164_S01g002493</name>
</gene>
<dbReference type="STRING" id="1365484.W6QGB5"/>
<dbReference type="OrthoDB" id="5423360at2759"/>
<proteinExistence type="predicted"/>
<dbReference type="InterPro" id="IPR036928">
    <property type="entry name" value="AS_sf"/>
</dbReference>
<dbReference type="SUPFAM" id="SSF75304">
    <property type="entry name" value="Amidase signature (AS) enzymes"/>
    <property type="match status" value="1"/>
</dbReference>
<dbReference type="AlphaFoldDB" id="W6QGB5"/>
<dbReference type="InterPro" id="IPR023631">
    <property type="entry name" value="Amidase_dom"/>
</dbReference>
<dbReference type="Gene3D" id="3.90.1300.10">
    <property type="entry name" value="Amidase signature (AS) domain"/>
    <property type="match status" value="1"/>
</dbReference>
<evidence type="ECO:0000313" key="2">
    <source>
        <dbReference type="EMBL" id="CDM28682.1"/>
    </source>
</evidence>